<dbReference type="SUPFAM" id="SSF51735">
    <property type="entry name" value="NAD(P)-binding Rossmann-fold domains"/>
    <property type="match status" value="1"/>
</dbReference>
<comment type="caution">
    <text evidence="1">The sequence shown here is derived from an EMBL/GenBank/DDBJ whole genome shotgun (WGS) entry which is preliminary data.</text>
</comment>
<dbReference type="PANTHER" id="PTHR13812:SF19">
    <property type="entry name" value="KETIMINE REDUCTASE MU-CRYSTALLIN"/>
    <property type="match status" value="1"/>
</dbReference>
<dbReference type="InterPro" id="IPR036291">
    <property type="entry name" value="NAD(P)-bd_dom_sf"/>
</dbReference>
<protein>
    <submittedName>
        <fullName evidence="1">Ectoine utilization protein EutC</fullName>
    </submittedName>
</protein>
<dbReference type="PANTHER" id="PTHR13812">
    <property type="entry name" value="KETIMINE REDUCTASE MU-CRYSTALLIN"/>
    <property type="match status" value="1"/>
</dbReference>
<gene>
    <name evidence="1" type="primary">eutC</name>
    <name evidence="1" type="ORF">MU516_10690</name>
</gene>
<evidence type="ECO:0000313" key="2">
    <source>
        <dbReference type="Proteomes" id="UP001320702"/>
    </source>
</evidence>
<dbReference type="InterPro" id="IPR003462">
    <property type="entry name" value="ODC_Mu_crystall"/>
</dbReference>
<dbReference type="InterPro" id="IPR014334">
    <property type="entry name" value="Ectoine_EutC"/>
</dbReference>
<dbReference type="Pfam" id="PF02423">
    <property type="entry name" value="OCD_Mu_crystall"/>
    <property type="match status" value="1"/>
</dbReference>
<dbReference type="NCBIfam" id="NF006141">
    <property type="entry name" value="PRK08291.1"/>
    <property type="match status" value="1"/>
</dbReference>
<reference evidence="1 2" key="1">
    <citation type="submission" date="2022-04" db="EMBL/GenBank/DDBJ databases">
        <title>Paracoccus sp. YLB-12 draft genome sequence.</title>
        <authorList>
            <person name="Yu L."/>
        </authorList>
    </citation>
    <scope>NUCLEOTIDE SEQUENCE [LARGE SCALE GENOMIC DNA]</scope>
    <source>
        <strain evidence="1 2">YLB-12</strain>
    </source>
</reference>
<dbReference type="InterPro" id="IPR023401">
    <property type="entry name" value="ODC_N"/>
</dbReference>
<accession>A0ABT2KAN6</accession>
<proteinExistence type="predicted"/>
<dbReference type="RefSeq" id="WP_260277208.1">
    <property type="nucleotide sequence ID" value="NZ_JANAVZ010000005.1"/>
</dbReference>
<dbReference type="Proteomes" id="UP001320702">
    <property type="component" value="Unassembled WGS sequence"/>
</dbReference>
<dbReference type="Gene3D" id="3.30.1780.10">
    <property type="entry name" value="ornithine cyclodeaminase, domain 1"/>
    <property type="match status" value="1"/>
</dbReference>
<dbReference type="NCBIfam" id="TIGR02992">
    <property type="entry name" value="ectoine_eutC"/>
    <property type="match status" value="1"/>
</dbReference>
<name>A0ABT2KAN6_9RHOB</name>
<keyword evidence="2" id="KW-1185">Reference proteome</keyword>
<evidence type="ECO:0000313" key="1">
    <source>
        <dbReference type="EMBL" id="MCT4333328.1"/>
    </source>
</evidence>
<organism evidence="1 2">
    <name type="scientific">Paracoccus maritimus</name>
    <dbReference type="NCBI Taxonomy" id="2933292"/>
    <lineage>
        <taxon>Bacteria</taxon>
        <taxon>Pseudomonadati</taxon>
        <taxon>Pseudomonadota</taxon>
        <taxon>Alphaproteobacteria</taxon>
        <taxon>Rhodobacterales</taxon>
        <taxon>Paracoccaceae</taxon>
        <taxon>Paracoccus</taxon>
    </lineage>
</organism>
<dbReference type="Gene3D" id="3.40.50.720">
    <property type="entry name" value="NAD(P)-binding Rossmann-like Domain"/>
    <property type="match status" value="1"/>
</dbReference>
<sequence length="323" mass="34206">MSDIRILTEDQLRQRVHLDATAIDVIENAFATLSKGGVVMPPILSMHMPDVNGELDVKTAYVPGLPGFAVKLSPGFFDNPGKGLPSTSGLMVVLSTETGRVQAVLLDNGYLTDVRTAAAGGVAARHLSRADASRAAIFGAGLQARMQLQALALVRPIQEAVIWARDPQKAEALASDMTRDHGMVVRAEADPEKAASFADVIVTTTPASQPILRAEWLRPGQHITAMGSDQSGKNELDPHCLDRASLYVADRVSQTKLMGELRAALNAGLLSDSDPIPELGDIITGRHSGRTSPDQITIADLTGTGVQDTAIATHALAAFSHEI</sequence>
<dbReference type="PIRSF" id="PIRSF001439">
    <property type="entry name" value="CryM"/>
    <property type="match status" value="1"/>
</dbReference>
<dbReference type="EMBL" id="JANAVZ010000005">
    <property type="protein sequence ID" value="MCT4333328.1"/>
    <property type="molecule type" value="Genomic_DNA"/>
</dbReference>